<evidence type="ECO:0000256" key="4">
    <source>
        <dbReference type="SAM" id="MobiDB-lite"/>
    </source>
</evidence>
<dbReference type="InterPro" id="IPR013126">
    <property type="entry name" value="Hsp_70_fam"/>
</dbReference>
<feature type="region of interest" description="Disordered" evidence="4">
    <location>
        <begin position="370"/>
        <end position="410"/>
    </location>
</feature>
<dbReference type="SUPFAM" id="SSF53067">
    <property type="entry name" value="Actin-like ATPase domain"/>
    <property type="match status" value="1"/>
</dbReference>
<keyword evidence="2" id="KW-0067">ATP-binding</keyword>
<evidence type="ECO:0000256" key="1">
    <source>
        <dbReference type="ARBA" id="ARBA00022741"/>
    </source>
</evidence>
<keyword evidence="5" id="KW-0472">Membrane</keyword>
<feature type="compositionally biased region" description="Low complexity" evidence="4">
    <location>
        <begin position="492"/>
        <end position="542"/>
    </location>
</feature>
<dbReference type="Proteomes" id="UP000193387">
    <property type="component" value="Unassembled WGS sequence"/>
</dbReference>
<dbReference type="EMBL" id="LQPR01000015">
    <property type="protein sequence ID" value="ORW73553.1"/>
    <property type="molecule type" value="Genomic_DNA"/>
</dbReference>
<organism evidence="6 7">
    <name type="scientific">Mycobacterium saskatchewanense</name>
    <dbReference type="NCBI Taxonomy" id="220927"/>
    <lineage>
        <taxon>Bacteria</taxon>
        <taxon>Bacillati</taxon>
        <taxon>Actinomycetota</taxon>
        <taxon>Actinomycetes</taxon>
        <taxon>Mycobacteriales</taxon>
        <taxon>Mycobacteriaceae</taxon>
        <taxon>Mycobacterium</taxon>
        <taxon>Mycobacterium simiae complex</taxon>
    </lineage>
</organism>
<accession>A0AAJ3NT95</accession>
<dbReference type="AlphaFoldDB" id="A0AAJ3NT95"/>
<evidence type="ECO:0000256" key="2">
    <source>
        <dbReference type="ARBA" id="ARBA00022840"/>
    </source>
</evidence>
<protein>
    <submittedName>
        <fullName evidence="6">Molecular chaperone</fullName>
    </submittedName>
</protein>
<dbReference type="RefSeq" id="WP_085254551.1">
    <property type="nucleotide sequence ID" value="NZ_AP022573.1"/>
</dbReference>
<evidence type="ECO:0000256" key="5">
    <source>
        <dbReference type="SAM" id="Phobius"/>
    </source>
</evidence>
<dbReference type="GO" id="GO:0140662">
    <property type="term" value="F:ATP-dependent protein folding chaperone"/>
    <property type="evidence" value="ECO:0007669"/>
    <property type="project" value="InterPro"/>
</dbReference>
<reference evidence="6 7" key="1">
    <citation type="submission" date="2016-01" db="EMBL/GenBank/DDBJ databases">
        <title>The new phylogeny of the genus Mycobacterium.</title>
        <authorList>
            <person name="Tarcisio F."/>
            <person name="Conor M."/>
            <person name="Antonella G."/>
            <person name="Elisabetta G."/>
            <person name="Giulia F.S."/>
            <person name="Sara T."/>
            <person name="Anna F."/>
            <person name="Clotilde B."/>
            <person name="Roberto B."/>
            <person name="Veronica D.S."/>
            <person name="Fabio R."/>
            <person name="Monica P."/>
            <person name="Olivier J."/>
            <person name="Enrico T."/>
            <person name="Nicola S."/>
        </authorList>
    </citation>
    <scope>NUCLEOTIDE SEQUENCE [LARGE SCALE GENOMIC DNA]</scope>
    <source>
        <strain evidence="6 7">DSM 44616</strain>
    </source>
</reference>
<feature type="compositionally biased region" description="Polar residues" evidence="4">
    <location>
        <begin position="467"/>
        <end position="477"/>
    </location>
</feature>
<dbReference type="Gene3D" id="3.30.420.40">
    <property type="match status" value="2"/>
</dbReference>
<keyword evidence="5" id="KW-1133">Transmembrane helix</keyword>
<keyword evidence="5" id="KW-0812">Transmembrane</keyword>
<dbReference type="Gene3D" id="3.90.640.10">
    <property type="entry name" value="Actin, Chain A, domain 4"/>
    <property type="match status" value="1"/>
</dbReference>
<evidence type="ECO:0000313" key="7">
    <source>
        <dbReference type="Proteomes" id="UP000193387"/>
    </source>
</evidence>
<feature type="region of interest" description="Disordered" evidence="4">
    <location>
        <begin position="454"/>
        <end position="558"/>
    </location>
</feature>
<sequence length="558" mass="56854">MSESLGLSIGVTRLVAARSGSAPVTRSPVVTLFENRPTEVGLPEENPNLTGQGLVLRGFVERVGDRTPLVAADGTKYLGEVLTVEAIEAMARAVGYGTPVTIAIPAYWSETQATALREEFFAQPDLARAGVPPVLVPDATAALAALRAQPGFPTSGVVALCDFGASGTSVTLFDAGSGYQQIGPSVRNTDFSGDALDQLVLEQATAPAATADIASTARIGSQSRLLGECRRAKEHLSSATTATVAAGSGEIVTLSRADFEQLVAEPLDRFAGAVEEVLRRNGIAGTGLAAVATVGGGAAIPLIGRRLAERFGVPIHTAPQPAFSAAVGAAVLGDQQQSAGAPTAAAAAVETPTQMVRTARAADADPVLAWSEDDDDTGEPVPYTGPDMTGQYDREAPKAADVSTGADADRYPAEPGGLPWYKRTALVLSVAGAAAAVLVAVVLALTLGRDKPGPAGTTAPNAPAPPQTVTITGPNDSTTVTVVPAPPPPSTQPTETTSAAPPPSTTTNTTTNPPTTTTAAPPTTTSQQPTTTQPTTTAAPTTARDRPLPPRFDSPFRR</sequence>
<evidence type="ECO:0000256" key="3">
    <source>
        <dbReference type="ARBA" id="ARBA00023186"/>
    </source>
</evidence>
<feature type="transmembrane region" description="Helical" evidence="5">
    <location>
        <begin position="425"/>
        <end position="447"/>
    </location>
</feature>
<dbReference type="PANTHER" id="PTHR42749">
    <property type="entry name" value="CELL SHAPE-DETERMINING PROTEIN MREB"/>
    <property type="match status" value="1"/>
</dbReference>
<gene>
    <name evidence="6" type="ORF">AWC23_06710</name>
</gene>
<keyword evidence="1" id="KW-0547">Nucleotide-binding</keyword>
<dbReference type="InterPro" id="IPR043129">
    <property type="entry name" value="ATPase_NBD"/>
</dbReference>
<keyword evidence="7" id="KW-1185">Reference proteome</keyword>
<feature type="compositionally biased region" description="Basic and acidic residues" evidence="4">
    <location>
        <begin position="543"/>
        <end position="558"/>
    </location>
</feature>
<comment type="caution">
    <text evidence="6">The sequence shown here is derived from an EMBL/GenBank/DDBJ whole genome shotgun (WGS) entry which is preliminary data.</text>
</comment>
<evidence type="ECO:0000313" key="6">
    <source>
        <dbReference type="EMBL" id="ORW73553.1"/>
    </source>
</evidence>
<dbReference type="PANTHER" id="PTHR42749:SF1">
    <property type="entry name" value="CELL SHAPE-DETERMINING PROTEIN MREB"/>
    <property type="match status" value="1"/>
</dbReference>
<name>A0AAJ3NT95_9MYCO</name>
<proteinExistence type="predicted"/>
<dbReference type="GO" id="GO:0005524">
    <property type="term" value="F:ATP binding"/>
    <property type="evidence" value="ECO:0007669"/>
    <property type="project" value="UniProtKB-KW"/>
</dbReference>
<keyword evidence="3" id="KW-0143">Chaperone</keyword>
<dbReference type="Pfam" id="PF00012">
    <property type="entry name" value="HSP70"/>
    <property type="match status" value="1"/>
</dbReference>